<dbReference type="AlphaFoldDB" id="A0A428UW16"/>
<evidence type="ECO:0000313" key="1">
    <source>
        <dbReference type="EMBL" id="RSM18430.1"/>
    </source>
</evidence>
<gene>
    <name evidence="1" type="ORF">CDV31_002755</name>
</gene>
<evidence type="ECO:0000313" key="2">
    <source>
        <dbReference type="Proteomes" id="UP000288429"/>
    </source>
</evidence>
<dbReference type="EMBL" id="NIZV01000022">
    <property type="protein sequence ID" value="RSM18430.1"/>
    <property type="molecule type" value="Genomic_DNA"/>
</dbReference>
<organism evidence="1 2">
    <name type="scientific">Fusarium ambrosium</name>
    <dbReference type="NCBI Taxonomy" id="131363"/>
    <lineage>
        <taxon>Eukaryota</taxon>
        <taxon>Fungi</taxon>
        <taxon>Dikarya</taxon>
        <taxon>Ascomycota</taxon>
        <taxon>Pezizomycotina</taxon>
        <taxon>Sordariomycetes</taxon>
        <taxon>Hypocreomycetidae</taxon>
        <taxon>Hypocreales</taxon>
        <taxon>Nectriaceae</taxon>
        <taxon>Fusarium</taxon>
        <taxon>Fusarium solani species complex</taxon>
    </lineage>
</organism>
<dbReference type="Proteomes" id="UP000288429">
    <property type="component" value="Unassembled WGS sequence"/>
</dbReference>
<protein>
    <submittedName>
        <fullName evidence="1">Uncharacterized protein</fullName>
    </submittedName>
</protein>
<proteinExistence type="predicted"/>
<comment type="caution">
    <text evidence="1">The sequence shown here is derived from an EMBL/GenBank/DDBJ whole genome shotgun (WGS) entry which is preliminary data.</text>
</comment>
<name>A0A428UW16_9HYPO</name>
<keyword evidence="2" id="KW-1185">Reference proteome</keyword>
<reference evidence="1 2" key="1">
    <citation type="submission" date="2017-06" db="EMBL/GenBank/DDBJ databases">
        <title>Cmopartive genomic analysis of Ambrosia Fusariam Clade fungi.</title>
        <authorList>
            <person name="Stajich J.E."/>
            <person name="Carrillo J."/>
            <person name="Kijimoto T."/>
            <person name="Eskalen A."/>
            <person name="O'Donnell K."/>
            <person name="Kasson M."/>
        </authorList>
    </citation>
    <scope>NUCLEOTIDE SEQUENCE [LARGE SCALE GENOMIC DNA]</scope>
    <source>
        <strain evidence="1 2">NRRL 20438</strain>
    </source>
</reference>
<sequence>MGNLLERLINPDEEEGVLNCLAIWPWGGLFGLLGSRGHPPARQGQEPQPSEGKCATSQGIHLYYRCVCVCVCDTSMFLAALG</sequence>
<accession>A0A428UW16</accession>